<dbReference type="AlphaFoldDB" id="A0A9Q0YK66"/>
<protein>
    <submittedName>
        <fullName evidence="2">Uncharacterized protein</fullName>
    </submittedName>
</protein>
<reference evidence="2" key="1">
    <citation type="submission" date="2021-10" db="EMBL/GenBank/DDBJ databases">
        <title>Tropical sea cucumber genome reveals ecological adaptation and Cuvierian tubules defense mechanism.</title>
        <authorList>
            <person name="Chen T."/>
        </authorList>
    </citation>
    <scope>NUCLEOTIDE SEQUENCE</scope>
    <source>
        <strain evidence="2">Nanhai2018</strain>
        <tissue evidence="2">Muscle</tissue>
    </source>
</reference>
<gene>
    <name evidence="2" type="ORF">HOLleu_37926</name>
</gene>
<comment type="caution">
    <text evidence="2">The sequence shown here is derived from an EMBL/GenBank/DDBJ whole genome shotgun (WGS) entry which is preliminary data.</text>
</comment>
<keyword evidence="3" id="KW-1185">Reference proteome</keyword>
<name>A0A9Q0YK66_HOLLE</name>
<organism evidence="2 3">
    <name type="scientific">Holothuria leucospilota</name>
    <name type="common">Black long sea cucumber</name>
    <name type="synonym">Mertensiothuria leucospilota</name>
    <dbReference type="NCBI Taxonomy" id="206669"/>
    <lineage>
        <taxon>Eukaryota</taxon>
        <taxon>Metazoa</taxon>
        <taxon>Echinodermata</taxon>
        <taxon>Eleutherozoa</taxon>
        <taxon>Echinozoa</taxon>
        <taxon>Holothuroidea</taxon>
        <taxon>Aspidochirotacea</taxon>
        <taxon>Aspidochirotida</taxon>
        <taxon>Holothuriidae</taxon>
        <taxon>Holothuria</taxon>
    </lineage>
</organism>
<evidence type="ECO:0000256" key="1">
    <source>
        <dbReference type="SAM" id="MobiDB-lite"/>
    </source>
</evidence>
<dbReference type="OrthoDB" id="6626162at2759"/>
<proteinExistence type="predicted"/>
<evidence type="ECO:0000313" key="2">
    <source>
        <dbReference type="EMBL" id="KAJ8022901.1"/>
    </source>
</evidence>
<evidence type="ECO:0000313" key="3">
    <source>
        <dbReference type="Proteomes" id="UP001152320"/>
    </source>
</evidence>
<dbReference type="EMBL" id="JAIZAY010000020">
    <property type="protein sequence ID" value="KAJ8022901.1"/>
    <property type="molecule type" value="Genomic_DNA"/>
</dbReference>
<dbReference type="Proteomes" id="UP001152320">
    <property type="component" value="Chromosome 20"/>
</dbReference>
<accession>A0A9Q0YK66</accession>
<sequence length="70" mass="7679">MLKISGNNEPILVADSYTLQDDSDGESEQDGVSSSSKSCKDCPLCCYKVLLKLNLLTDAYKSIELAYKLL</sequence>
<feature type="region of interest" description="Disordered" evidence="1">
    <location>
        <begin position="18"/>
        <end position="40"/>
    </location>
</feature>